<evidence type="ECO:0000259" key="6">
    <source>
        <dbReference type="Pfam" id="PF10006"/>
    </source>
</evidence>
<organism evidence="7 8">
    <name type="scientific">Chryseobacterium lacus</name>
    <dbReference type="NCBI Taxonomy" id="2058346"/>
    <lineage>
        <taxon>Bacteria</taxon>
        <taxon>Pseudomonadati</taxon>
        <taxon>Bacteroidota</taxon>
        <taxon>Flavobacteriia</taxon>
        <taxon>Flavobacteriales</taxon>
        <taxon>Weeksellaceae</taxon>
        <taxon>Chryseobacterium group</taxon>
        <taxon>Chryseobacterium</taxon>
    </lineage>
</organism>
<comment type="subcellular location">
    <subcellularLocation>
        <location evidence="1">Cytoplasm</location>
    </subcellularLocation>
</comment>
<dbReference type="AlphaFoldDB" id="A0A368MXU4"/>
<dbReference type="Pfam" id="PF10006">
    <property type="entry name" value="DUF2249"/>
    <property type="match status" value="1"/>
</dbReference>
<dbReference type="PANTHER" id="PTHR36438">
    <property type="entry name" value="IRON-SULFUR CLUSTER REPAIR PROTEIN YTFE"/>
    <property type="match status" value="1"/>
</dbReference>
<evidence type="ECO:0000256" key="2">
    <source>
        <dbReference type="ARBA" id="ARBA00022490"/>
    </source>
</evidence>
<dbReference type="Gene3D" id="1.20.120.520">
    <property type="entry name" value="nmb1532 protein domain like"/>
    <property type="match status" value="1"/>
</dbReference>
<dbReference type="GO" id="GO:0005737">
    <property type="term" value="C:cytoplasm"/>
    <property type="evidence" value="ECO:0007669"/>
    <property type="project" value="UniProtKB-SubCell"/>
</dbReference>
<evidence type="ECO:0000256" key="3">
    <source>
        <dbReference type="ARBA" id="ARBA00022723"/>
    </source>
</evidence>
<keyword evidence="4" id="KW-0408">Iron</keyword>
<dbReference type="Pfam" id="PF01814">
    <property type="entry name" value="Hemerythrin"/>
    <property type="match status" value="1"/>
</dbReference>
<evidence type="ECO:0000256" key="1">
    <source>
        <dbReference type="ARBA" id="ARBA00004496"/>
    </source>
</evidence>
<dbReference type="OrthoDB" id="9797132at2"/>
<evidence type="ECO:0000256" key="4">
    <source>
        <dbReference type="ARBA" id="ARBA00023004"/>
    </source>
</evidence>
<reference evidence="7 8" key="1">
    <citation type="submission" date="2018-07" db="EMBL/GenBank/DDBJ databases">
        <title>Chryseobacterium lacus sp. nov., isolated from lake water.</title>
        <authorList>
            <person name="Li C.-M."/>
        </authorList>
    </citation>
    <scope>NUCLEOTIDE SEQUENCE [LARGE SCALE GENOMIC DNA]</scope>
    <source>
        <strain evidence="7 8">YLOS41</strain>
    </source>
</reference>
<evidence type="ECO:0000259" key="5">
    <source>
        <dbReference type="Pfam" id="PF01814"/>
    </source>
</evidence>
<accession>A0A368MXU4</accession>
<proteinExistence type="predicted"/>
<feature type="domain" description="Hemerythrin-like" evidence="5">
    <location>
        <begin position="157"/>
        <end position="308"/>
    </location>
</feature>
<name>A0A368MXU4_9FLAO</name>
<sequence length="318" mass="36509">MAKNPAENVSEIKKVDVTKIEPRLKHPTVFKHFDELNPGDSFIIENDHDPKPLYYEMIAERGNIFTWEYLETGPEWFVVKIEKNLTSESQQKSGIAVQDIKKAELLKEKGIIFSCGDAKEASSETGETHKTALEESKKITAPALDPDKWELNFLLDYILNTHHQYIKDNAEMLNDLVQKVAEHHGDSNPELHRLSTSTHHFLQDLLDHIVKEEDALFPAIRQAIAKKNDASFETNYKVGTLNDPILILKKEHEIAGEDLSFFRRITNNYAIPENACNSYQYLFSKMQEFENDLLTHLHLENNILFPKAVKLDAELANL</sequence>
<dbReference type="InterPro" id="IPR019903">
    <property type="entry name" value="RIC_family"/>
</dbReference>
<dbReference type="InterPro" id="IPR018720">
    <property type="entry name" value="DUF2249"/>
</dbReference>
<comment type="caution">
    <text evidence="7">The sequence shown here is derived from an EMBL/GenBank/DDBJ whole genome shotgun (WGS) entry which is preliminary data.</text>
</comment>
<feature type="domain" description="DUF2249" evidence="6">
    <location>
        <begin position="15"/>
        <end position="83"/>
    </location>
</feature>
<protein>
    <submittedName>
        <fullName evidence="7">DUF2249 domain-containing protein</fullName>
    </submittedName>
</protein>
<gene>
    <name evidence="7" type="ORF">DQ356_07310</name>
</gene>
<dbReference type="InterPro" id="IPR012312">
    <property type="entry name" value="Hemerythrin-like"/>
</dbReference>
<dbReference type="PANTHER" id="PTHR36438:SF1">
    <property type="entry name" value="IRON-SULFUR CLUSTER REPAIR PROTEIN YTFE"/>
    <property type="match status" value="1"/>
</dbReference>
<dbReference type="GO" id="GO:0046872">
    <property type="term" value="F:metal ion binding"/>
    <property type="evidence" value="ECO:0007669"/>
    <property type="project" value="UniProtKB-KW"/>
</dbReference>
<keyword evidence="3" id="KW-0479">Metal-binding</keyword>
<evidence type="ECO:0000313" key="7">
    <source>
        <dbReference type="EMBL" id="RCU42836.1"/>
    </source>
</evidence>
<evidence type="ECO:0000313" key="8">
    <source>
        <dbReference type="Proteomes" id="UP000252172"/>
    </source>
</evidence>
<keyword evidence="8" id="KW-1185">Reference proteome</keyword>
<dbReference type="Proteomes" id="UP000252172">
    <property type="component" value="Unassembled WGS sequence"/>
</dbReference>
<dbReference type="EMBL" id="QPIE01000005">
    <property type="protein sequence ID" value="RCU42836.1"/>
    <property type="molecule type" value="Genomic_DNA"/>
</dbReference>
<keyword evidence="2" id="KW-0963">Cytoplasm</keyword>